<dbReference type="PIRSF" id="PIRSF000193">
    <property type="entry name" value="Pyrrol-5-carb_rd"/>
    <property type="match status" value="1"/>
</dbReference>
<dbReference type="SUPFAM" id="SSF51735">
    <property type="entry name" value="NAD(P)-binding Rossmann-fold domains"/>
    <property type="match status" value="1"/>
</dbReference>
<dbReference type="HAMAP" id="MF_01925">
    <property type="entry name" value="P5C_reductase"/>
    <property type="match status" value="1"/>
</dbReference>
<keyword evidence="3 4" id="KW-0560">Oxidoreductase</keyword>
<feature type="domain" description="Pyrroline-5-carboxylate reductase catalytic N-terminal" evidence="6">
    <location>
        <begin position="5"/>
        <end position="100"/>
    </location>
</feature>
<evidence type="ECO:0000256" key="1">
    <source>
        <dbReference type="ARBA" id="ARBA00005525"/>
    </source>
</evidence>
<dbReference type="PANTHER" id="PTHR11645">
    <property type="entry name" value="PYRROLINE-5-CARBOXYLATE REDUCTASE"/>
    <property type="match status" value="1"/>
</dbReference>
<protein>
    <recommendedName>
        <fullName evidence="4 5">Pyrroline-5-carboxylate reductase</fullName>
        <shortName evidence="4">P5C reductase</shortName>
        <shortName evidence="4">P5CR</shortName>
        <ecNumber evidence="4 5">1.5.1.2</ecNumber>
    </recommendedName>
    <alternativeName>
        <fullName evidence="4">PCA reductase</fullName>
    </alternativeName>
</protein>
<reference evidence="8 9" key="1">
    <citation type="submission" date="2023-06" db="EMBL/GenBank/DDBJ databases">
        <title>Alteromonas sp. ASW11-36 isolated from intertidal sand.</title>
        <authorList>
            <person name="Li Y."/>
        </authorList>
    </citation>
    <scope>NUCLEOTIDE SEQUENCE [LARGE SCALE GENOMIC DNA]</scope>
    <source>
        <strain evidence="8 9">ASW11-36</strain>
    </source>
</reference>
<dbReference type="Pfam" id="PF14748">
    <property type="entry name" value="P5CR_dimer"/>
    <property type="match status" value="1"/>
</dbReference>
<dbReference type="SUPFAM" id="SSF48179">
    <property type="entry name" value="6-phosphogluconate dehydrogenase C-terminal domain-like"/>
    <property type="match status" value="1"/>
</dbReference>
<keyword evidence="4" id="KW-0963">Cytoplasm</keyword>
<gene>
    <name evidence="4 8" type="primary">proC</name>
    <name evidence="8" type="ORF">QTP81_02620</name>
</gene>
<dbReference type="NCBIfam" id="TIGR00112">
    <property type="entry name" value="proC"/>
    <property type="match status" value="1"/>
</dbReference>
<evidence type="ECO:0000259" key="7">
    <source>
        <dbReference type="Pfam" id="PF14748"/>
    </source>
</evidence>
<comment type="pathway">
    <text evidence="4">Amino-acid biosynthesis; L-proline biosynthesis; L-proline from L-glutamate 5-semialdehyde: step 1/1.</text>
</comment>
<dbReference type="InterPro" id="IPR000304">
    <property type="entry name" value="Pyrroline-COOH_reductase"/>
</dbReference>
<dbReference type="EC" id="1.5.1.2" evidence="4 5"/>
<accession>A0ABT7STH0</accession>
<comment type="catalytic activity">
    <reaction evidence="4">
        <text>L-proline + NAD(+) = (S)-1-pyrroline-5-carboxylate + NADH + 2 H(+)</text>
        <dbReference type="Rhea" id="RHEA:14105"/>
        <dbReference type="ChEBI" id="CHEBI:15378"/>
        <dbReference type="ChEBI" id="CHEBI:17388"/>
        <dbReference type="ChEBI" id="CHEBI:57540"/>
        <dbReference type="ChEBI" id="CHEBI:57945"/>
        <dbReference type="ChEBI" id="CHEBI:60039"/>
        <dbReference type="EC" id="1.5.1.2"/>
    </reaction>
</comment>
<dbReference type="Proteomes" id="UP001234343">
    <property type="component" value="Unassembled WGS sequence"/>
</dbReference>
<organism evidence="8 9">
    <name type="scientific">Alteromonas arenosi</name>
    <dbReference type="NCBI Taxonomy" id="3055817"/>
    <lineage>
        <taxon>Bacteria</taxon>
        <taxon>Pseudomonadati</taxon>
        <taxon>Pseudomonadota</taxon>
        <taxon>Gammaproteobacteria</taxon>
        <taxon>Alteromonadales</taxon>
        <taxon>Alteromonadaceae</taxon>
        <taxon>Alteromonas/Salinimonas group</taxon>
        <taxon>Alteromonas</taxon>
    </lineage>
</organism>
<dbReference type="InterPro" id="IPR029036">
    <property type="entry name" value="P5CR_dimer"/>
</dbReference>
<evidence type="ECO:0000256" key="5">
    <source>
        <dbReference type="NCBIfam" id="TIGR00112"/>
    </source>
</evidence>
<dbReference type="GO" id="GO:0004735">
    <property type="term" value="F:pyrroline-5-carboxylate reductase activity"/>
    <property type="evidence" value="ECO:0007669"/>
    <property type="project" value="UniProtKB-EC"/>
</dbReference>
<dbReference type="PANTHER" id="PTHR11645:SF0">
    <property type="entry name" value="PYRROLINE-5-CARBOXYLATE REDUCTASE 3"/>
    <property type="match status" value="1"/>
</dbReference>
<keyword evidence="4" id="KW-0641">Proline biosynthesis</keyword>
<dbReference type="InterPro" id="IPR008927">
    <property type="entry name" value="6-PGluconate_DH-like_C_sf"/>
</dbReference>
<evidence type="ECO:0000313" key="8">
    <source>
        <dbReference type="EMBL" id="MDM7859498.1"/>
    </source>
</evidence>
<evidence type="ECO:0000313" key="9">
    <source>
        <dbReference type="Proteomes" id="UP001234343"/>
    </source>
</evidence>
<name>A0ABT7STH0_9ALTE</name>
<keyword evidence="9" id="KW-1185">Reference proteome</keyword>
<keyword evidence="2 4" id="KW-0521">NADP</keyword>
<comment type="subcellular location">
    <subcellularLocation>
        <location evidence="4">Cytoplasm</location>
    </subcellularLocation>
</comment>
<dbReference type="InterPro" id="IPR028939">
    <property type="entry name" value="P5C_Rdtase_cat_N"/>
</dbReference>
<comment type="caution">
    <text evidence="8">The sequence shown here is derived from an EMBL/GenBank/DDBJ whole genome shotgun (WGS) entry which is preliminary data.</text>
</comment>
<feature type="domain" description="Pyrroline-5-carboxylate reductase dimerisation" evidence="7">
    <location>
        <begin position="164"/>
        <end position="269"/>
    </location>
</feature>
<keyword evidence="4" id="KW-0028">Amino-acid biosynthesis</keyword>
<comment type="catalytic activity">
    <reaction evidence="4">
        <text>L-proline + NADP(+) = (S)-1-pyrroline-5-carboxylate + NADPH + 2 H(+)</text>
        <dbReference type="Rhea" id="RHEA:14109"/>
        <dbReference type="ChEBI" id="CHEBI:15378"/>
        <dbReference type="ChEBI" id="CHEBI:17388"/>
        <dbReference type="ChEBI" id="CHEBI:57783"/>
        <dbReference type="ChEBI" id="CHEBI:58349"/>
        <dbReference type="ChEBI" id="CHEBI:60039"/>
        <dbReference type="EC" id="1.5.1.2"/>
    </reaction>
</comment>
<proteinExistence type="inferred from homology"/>
<evidence type="ECO:0000256" key="4">
    <source>
        <dbReference type="HAMAP-Rule" id="MF_01925"/>
    </source>
</evidence>
<evidence type="ECO:0000256" key="3">
    <source>
        <dbReference type="ARBA" id="ARBA00023002"/>
    </source>
</evidence>
<evidence type="ECO:0000259" key="6">
    <source>
        <dbReference type="Pfam" id="PF03807"/>
    </source>
</evidence>
<dbReference type="Pfam" id="PF03807">
    <property type="entry name" value="F420_oxidored"/>
    <property type="match status" value="1"/>
</dbReference>
<dbReference type="InterPro" id="IPR036291">
    <property type="entry name" value="NAD(P)-bd_dom_sf"/>
</dbReference>
<dbReference type="Gene3D" id="1.10.3730.10">
    <property type="entry name" value="ProC C-terminal domain-like"/>
    <property type="match status" value="1"/>
</dbReference>
<sequence length="273" mass="28757">MQGKKVGFIGAGNMARSIISGLVESGYSAADIVVSNRSIDKLMALQEELGVNITTDNDAVLAFSDIIVLAVKPQIMADVLAQLDDTLVDDSKVFMSIAAGIKLARLGTMLPAAKRWVRAMPNTPSSVGKGMTGLIATDNVSAEDQNACGELMAAVGEILWVREETKIDGVIAAAGSAPAYFFLFLEAMQSEAENMGFSHEDARLLVQQAMLGAAHMVVANPDTELSTLRENVTSKGGTTAQALATFTAGELPALVSKAMQAAVQRAEQMSNEF</sequence>
<evidence type="ECO:0000256" key="2">
    <source>
        <dbReference type="ARBA" id="ARBA00022857"/>
    </source>
</evidence>
<dbReference type="Gene3D" id="3.40.50.720">
    <property type="entry name" value="NAD(P)-binding Rossmann-like Domain"/>
    <property type="match status" value="1"/>
</dbReference>
<comment type="function">
    <text evidence="4">Catalyzes the reduction of 1-pyrroline-5-carboxylate (PCA) to L-proline.</text>
</comment>
<comment type="similarity">
    <text evidence="1 4">Belongs to the pyrroline-5-carboxylate reductase family.</text>
</comment>
<dbReference type="RefSeq" id="WP_289363517.1">
    <property type="nucleotide sequence ID" value="NZ_JAUCBP010000002.1"/>
</dbReference>
<dbReference type="EMBL" id="JAUCBP010000002">
    <property type="protein sequence ID" value="MDM7859498.1"/>
    <property type="molecule type" value="Genomic_DNA"/>
</dbReference>